<dbReference type="EMBL" id="JANJYJ010000004">
    <property type="protein sequence ID" value="KAK3217974.1"/>
    <property type="molecule type" value="Genomic_DNA"/>
</dbReference>
<dbReference type="AlphaFoldDB" id="A0AAE0E7P9"/>
<evidence type="ECO:0000313" key="1">
    <source>
        <dbReference type="EMBL" id="KAK3217974.1"/>
    </source>
</evidence>
<keyword evidence="2" id="KW-1185">Reference proteome</keyword>
<accession>A0AAE0E7P9</accession>
<sequence length="109" mass="12133">MKIYHVEAYAKLKKYKNVIRSMNPETDVNVAMNPQVTSDNLTFLRFYLSFNACKSGFLNGCRPQIGVDRCHLSRQLGGVLLAATALDGDNNIVPIAICICEFETSASWT</sequence>
<reference evidence="1" key="1">
    <citation type="journal article" date="2023" name="Plant J.">
        <title>Genome sequences and population genomics provide insights into the demographic history, inbreeding, and mutation load of two 'living fossil' tree species of Dipteronia.</title>
        <authorList>
            <person name="Feng Y."/>
            <person name="Comes H.P."/>
            <person name="Chen J."/>
            <person name="Zhu S."/>
            <person name="Lu R."/>
            <person name="Zhang X."/>
            <person name="Li P."/>
            <person name="Qiu J."/>
            <person name="Olsen K.M."/>
            <person name="Qiu Y."/>
        </authorList>
    </citation>
    <scope>NUCLEOTIDE SEQUENCE</scope>
    <source>
        <strain evidence="1">NBL</strain>
    </source>
</reference>
<dbReference type="Proteomes" id="UP001281410">
    <property type="component" value="Unassembled WGS sequence"/>
</dbReference>
<evidence type="ECO:0008006" key="3">
    <source>
        <dbReference type="Google" id="ProtNLM"/>
    </source>
</evidence>
<gene>
    <name evidence="1" type="ORF">Dsin_011944</name>
</gene>
<proteinExistence type="predicted"/>
<evidence type="ECO:0000313" key="2">
    <source>
        <dbReference type="Proteomes" id="UP001281410"/>
    </source>
</evidence>
<dbReference type="PANTHER" id="PTHR31973">
    <property type="entry name" value="POLYPROTEIN, PUTATIVE-RELATED"/>
    <property type="match status" value="1"/>
</dbReference>
<comment type="caution">
    <text evidence="1">The sequence shown here is derived from an EMBL/GenBank/DDBJ whole genome shotgun (WGS) entry which is preliminary data.</text>
</comment>
<dbReference type="PANTHER" id="PTHR31973:SF188">
    <property type="entry name" value="POLYPROTEIN, PUTATIVE-RELATED"/>
    <property type="match status" value="1"/>
</dbReference>
<protein>
    <recommendedName>
        <fullName evidence="3">MULE transposase domain-containing protein</fullName>
    </recommendedName>
</protein>
<name>A0AAE0E7P9_9ROSI</name>
<organism evidence="1 2">
    <name type="scientific">Dipteronia sinensis</name>
    <dbReference type="NCBI Taxonomy" id="43782"/>
    <lineage>
        <taxon>Eukaryota</taxon>
        <taxon>Viridiplantae</taxon>
        <taxon>Streptophyta</taxon>
        <taxon>Embryophyta</taxon>
        <taxon>Tracheophyta</taxon>
        <taxon>Spermatophyta</taxon>
        <taxon>Magnoliopsida</taxon>
        <taxon>eudicotyledons</taxon>
        <taxon>Gunneridae</taxon>
        <taxon>Pentapetalae</taxon>
        <taxon>rosids</taxon>
        <taxon>malvids</taxon>
        <taxon>Sapindales</taxon>
        <taxon>Sapindaceae</taxon>
        <taxon>Hippocastanoideae</taxon>
        <taxon>Acereae</taxon>
        <taxon>Dipteronia</taxon>
    </lineage>
</organism>